<comment type="caution">
    <text evidence="1">The sequence shown here is derived from an EMBL/GenBank/DDBJ whole genome shotgun (WGS) entry which is preliminary data.</text>
</comment>
<sequence>MVAHVSDTLVVVMVSAGCTKNYEESYRNFTMKFGERVSNVVKMATRLNKAMGQEVTSADLWLTHAGAGEPFDATSMDDLDGPDGADKQQAGIVLCTTGLGLQRSEKVTKDDVVDFRNTPLLKPRVALESVAEGMERDG</sequence>
<keyword evidence="2" id="KW-1185">Reference proteome</keyword>
<protein>
    <submittedName>
        <fullName evidence="1">Uncharacterized protein</fullName>
    </submittedName>
</protein>
<evidence type="ECO:0000313" key="1">
    <source>
        <dbReference type="EMBL" id="KAH7929512.1"/>
    </source>
</evidence>
<gene>
    <name evidence="1" type="ORF">BV22DRAFT_1029352</name>
</gene>
<accession>A0ACB8BVM2</accession>
<organism evidence="1 2">
    <name type="scientific">Leucogyrophana mollusca</name>
    <dbReference type="NCBI Taxonomy" id="85980"/>
    <lineage>
        <taxon>Eukaryota</taxon>
        <taxon>Fungi</taxon>
        <taxon>Dikarya</taxon>
        <taxon>Basidiomycota</taxon>
        <taxon>Agaricomycotina</taxon>
        <taxon>Agaricomycetes</taxon>
        <taxon>Agaricomycetidae</taxon>
        <taxon>Boletales</taxon>
        <taxon>Boletales incertae sedis</taxon>
        <taxon>Leucogyrophana</taxon>
    </lineage>
</organism>
<name>A0ACB8BVM2_9AGAM</name>
<reference evidence="1" key="1">
    <citation type="journal article" date="2021" name="New Phytol.">
        <title>Evolutionary innovations through gain and loss of genes in the ectomycorrhizal Boletales.</title>
        <authorList>
            <person name="Wu G."/>
            <person name="Miyauchi S."/>
            <person name="Morin E."/>
            <person name="Kuo A."/>
            <person name="Drula E."/>
            <person name="Varga T."/>
            <person name="Kohler A."/>
            <person name="Feng B."/>
            <person name="Cao Y."/>
            <person name="Lipzen A."/>
            <person name="Daum C."/>
            <person name="Hundley H."/>
            <person name="Pangilinan J."/>
            <person name="Johnson J."/>
            <person name="Barry K."/>
            <person name="LaButti K."/>
            <person name="Ng V."/>
            <person name="Ahrendt S."/>
            <person name="Min B."/>
            <person name="Choi I.G."/>
            <person name="Park H."/>
            <person name="Plett J.M."/>
            <person name="Magnuson J."/>
            <person name="Spatafora J.W."/>
            <person name="Nagy L.G."/>
            <person name="Henrissat B."/>
            <person name="Grigoriev I.V."/>
            <person name="Yang Z.L."/>
            <person name="Xu J."/>
            <person name="Martin F.M."/>
        </authorList>
    </citation>
    <scope>NUCLEOTIDE SEQUENCE</scope>
    <source>
        <strain evidence="1">KUC20120723A-06</strain>
    </source>
</reference>
<dbReference type="EMBL" id="MU266340">
    <property type="protein sequence ID" value="KAH7929512.1"/>
    <property type="molecule type" value="Genomic_DNA"/>
</dbReference>
<proteinExistence type="predicted"/>
<dbReference type="Proteomes" id="UP000790709">
    <property type="component" value="Unassembled WGS sequence"/>
</dbReference>
<evidence type="ECO:0000313" key="2">
    <source>
        <dbReference type="Proteomes" id="UP000790709"/>
    </source>
</evidence>